<dbReference type="Gene3D" id="3.40.50.360">
    <property type="match status" value="1"/>
</dbReference>
<dbReference type="Proteomes" id="UP000033491">
    <property type="component" value="Unassembled WGS sequence"/>
</dbReference>
<dbReference type="AlphaFoldDB" id="A0A0F3RYA7"/>
<evidence type="ECO:0000259" key="1">
    <source>
        <dbReference type="Pfam" id="PF12682"/>
    </source>
</evidence>
<dbReference type="GO" id="GO:0016651">
    <property type="term" value="F:oxidoreductase activity, acting on NAD(P)H"/>
    <property type="evidence" value="ECO:0007669"/>
    <property type="project" value="UniProtKB-ARBA"/>
</dbReference>
<sequence>MKKLAITITALILIGVVILIGGGYSKAKSSSGGETSMNRTHAVINKKPAGKSRQLIMYFTLSGNTKKAAMALQRDTGADIIRIRPRKAYPSTYDVAVKVAKKELATNTHPAMANKLPNLAQYKTIYIGFPTWWRQPPMMIHTLFDTANFKQKTIVPFTTSMASPISSSMPYLRQMTNRDGAKLAKGIRYTNNDHLRKFLVKSKLVRK</sequence>
<dbReference type="PATRIC" id="fig|216463.3.peg.1963"/>
<dbReference type="GO" id="GO:0010181">
    <property type="term" value="F:FMN binding"/>
    <property type="evidence" value="ECO:0007669"/>
    <property type="project" value="InterPro"/>
</dbReference>
<organism evidence="2 3">
    <name type="scientific">Levilactobacillus spicheri</name>
    <dbReference type="NCBI Taxonomy" id="216463"/>
    <lineage>
        <taxon>Bacteria</taxon>
        <taxon>Bacillati</taxon>
        <taxon>Bacillota</taxon>
        <taxon>Bacilli</taxon>
        <taxon>Lactobacillales</taxon>
        <taxon>Lactobacillaceae</taxon>
        <taxon>Levilactobacillus</taxon>
    </lineage>
</organism>
<dbReference type="STRING" id="216463.VC81_00895"/>
<protein>
    <submittedName>
        <fullName evidence="2">Flavodoxin</fullName>
    </submittedName>
</protein>
<evidence type="ECO:0000313" key="3">
    <source>
        <dbReference type="Proteomes" id="UP000033491"/>
    </source>
</evidence>
<evidence type="ECO:0000313" key="2">
    <source>
        <dbReference type="EMBL" id="KJW13772.1"/>
    </source>
</evidence>
<dbReference type="PANTHER" id="PTHR39201">
    <property type="entry name" value="EXPORTED PROTEIN-RELATED"/>
    <property type="match status" value="1"/>
</dbReference>
<proteinExistence type="predicted"/>
<dbReference type="OrthoDB" id="9806505at2"/>
<accession>A0A0F3RYA7</accession>
<dbReference type="InterPro" id="IPR008254">
    <property type="entry name" value="Flavodoxin/NO_synth"/>
</dbReference>
<comment type="caution">
    <text evidence="2">The sequence shown here is derived from an EMBL/GenBank/DDBJ whole genome shotgun (WGS) entry which is preliminary data.</text>
</comment>
<dbReference type="Pfam" id="PF12682">
    <property type="entry name" value="Flavodoxin_4"/>
    <property type="match status" value="1"/>
</dbReference>
<dbReference type="InterPro" id="IPR029039">
    <property type="entry name" value="Flavoprotein-like_sf"/>
</dbReference>
<dbReference type="EMBL" id="JZCR01000003">
    <property type="protein sequence ID" value="KJW13772.1"/>
    <property type="molecule type" value="Genomic_DNA"/>
</dbReference>
<gene>
    <name evidence="2" type="ORF">VC81_00895</name>
</gene>
<dbReference type="RefSeq" id="WP_045806266.1">
    <property type="nucleotide sequence ID" value="NZ_JZCR01000003.1"/>
</dbReference>
<dbReference type="SUPFAM" id="SSF52218">
    <property type="entry name" value="Flavoproteins"/>
    <property type="match status" value="1"/>
</dbReference>
<reference evidence="2 3" key="1">
    <citation type="submission" date="2015-03" db="EMBL/GenBank/DDBJ databases">
        <authorList>
            <person name="Zheng J."/>
            <person name="Ganezle M."/>
        </authorList>
    </citation>
    <scope>NUCLEOTIDE SEQUENCE [LARGE SCALE GENOMIC DNA]</scope>
    <source>
        <strain evidence="2 3">LP38</strain>
    </source>
</reference>
<name>A0A0F3RYA7_9LACO</name>
<dbReference type="PANTHER" id="PTHR39201:SF1">
    <property type="entry name" value="FLAVODOXIN-LIKE DOMAIN-CONTAINING PROTEIN"/>
    <property type="match status" value="1"/>
</dbReference>
<feature type="domain" description="Flavodoxin-like" evidence="1">
    <location>
        <begin position="54"/>
        <end position="176"/>
    </location>
</feature>